<name>A0AAU9WPH2_9CNID</name>
<keyword evidence="3" id="KW-1185">Reference proteome</keyword>
<dbReference type="NCBIfam" id="NF033679">
    <property type="entry name" value="DNRLRE_dom"/>
    <property type="match status" value="1"/>
</dbReference>
<feature type="signal peptide" evidence="1">
    <location>
        <begin position="1"/>
        <end position="18"/>
    </location>
</feature>
<gene>
    <name evidence="2" type="ORF">PMEA_00008906</name>
</gene>
<accession>A0AAU9WPH2</accession>
<proteinExistence type="predicted"/>
<comment type="caution">
    <text evidence="2">The sequence shown here is derived from an EMBL/GenBank/DDBJ whole genome shotgun (WGS) entry which is preliminary data.</text>
</comment>
<keyword evidence="1" id="KW-0732">Signal</keyword>
<evidence type="ECO:0000313" key="3">
    <source>
        <dbReference type="Proteomes" id="UP001159428"/>
    </source>
</evidence>
<protein>
    <submittedName>
        <fullName evidence="2">Uncharacterized protein</fullName>
    </submittedName>
</protein>
<feature type="chain" id="PRO_5043919770" evidence="1">
    <location>
        <begin position="19"/>
        <end position="226"/>
    </location>
</feature>
<evidence type="ECO:0000313" key="2">
    <source>
        <dbReference type="EMBL" id="CAH3120817.1"/>
    </source>
</evidence>
<sequence length="226" mass="26189">MWMIALSMVALLAHVTQGVTRYDTGKGFVYKLSVVQDVTLESPYSNYNRLPFLLVSRHPGYPNKRSLVKFENLPRYCPASKVVSAKMYLYYVYAHKASWHPITRTPFVPRYMQVHLVKKSWNEHQATSSKRSSYTYWSTRYLGLDNNDAEANPQDENPVVIFPYRPRGFVEFDVTKAIRAWQKGIPNYGLVIRAINELESGRGIRFASNADRDRSRHAYVLVLCKQ</sequence>
<evidence type="ECO:0000256" key="1">
    <source>
        <dbReference type="SAM" id="SignalP"/>
    </source>
</evidence>
<dbReference type="AlphaFoldDB" id="A0AAU9WPH2"/>
<reference evidence="2 3" key="1">
    <citation type="submission" date="2022-05" db="EMBL/GenBank/DDBJ databases">
        <authorList>
            <consortium name="Genoscope - CEA"/>
            <person name="William W."/>
        </authorList>
    </citation>
    <scope>NUCLEOTIDE SEQUENCE [LARGE SCALE GENOMIC DNA]</scope>
</reference>
<dbReference type="Proteomes" id="UP001159428">
    <property type="component" value="Unassembled WGS sequence"/>
</dbReference>
<organism evidence="2 3">
    <name type="scientific">Pocillopora meandrina</name>
    <dbReference type="NCBI Taxonomy" id="46732"/>
    <lineage>
        <taxon>Eukaryota</taxon>
        <taxon>Metazoa</taxon>
        <taxon>Cnidaria</taxon>
        <taxon>Anthozoa</taxon>
        <taxon>Hexacorallia</taxon>
        <taxon>Scleractinia</taxon>
        <taxon>Astrocoeniina</taxon>
        <taxon>Pocilloporidae</taxon>
        <taxon>Pocillopora</taxon>
    </lineage>
</organism>
<dbReference type="EMBL" id="CALNXJ010000018">
    <property type="protein sequence ID" value="CAH3120817.1"/>
    <property type="molecule type" value="Genomic_DNA"/>
</dbReference>